<name>A0A0Y0JDX6_GHVS</name>
<proteinExistence type="predicted"/>
<dbReference type="EMBL" id="KU050077">
    <property type="protein sequence ID" value="AMB48662.1"/>
    <property type="molecule type" value="Genomic_DNA"/>
</dbReference>
<evidence type="ECO:0000313" key="2">
    <source>
        <dbReference type="Proteomes" id="UP000282469"/>
    </source>
</evidence>
<accession>A0A0Y0JDX6</accession>
<sequence>MNYTVNLDNVNFKNLFALSCVNNTWKKLVENYINKKKKFILNKKINYNKNKINRLLPFEYMLTGYNCFKKCQNLHLQYNYEQMKYLVDFNFRLILIRPDFVVNMCDVEYPNWLDIFINLNIIEYLAFLGDNMLNSDLSNVKCKQLIIYCPLGDCCRFNNNIDYIYIDCKYNNTADILNKFLYINFSIIKMVNTKFIKENVFFDWIINKQHISRKAKITYILDNKVYSQLVSELYKNDFLLIHKKFFSMRCKRQHFDIYNVKFQENKIHYIKNIVVEKPNINFYKIHFPNLENIVFKNFQLNNKIVDFLRNHNFQYNII</sequence>
<protein>
    <submittedName>
        <fullName evidence="1">Rhoptry-like protein</fullName>
    </submittedName>
</protein>
<organismHost>
    <name type="scientific">Glossina</name>
    <name type="common">tsetse flies</name>
    <dbReference type="NCBI Taxonomy" id="7393"/>
</organismHost>
<organism evidence="1 2">
    <name type="scientific">Glossina hytrovirus (isolate Glossina pallidipes/Ethiopia/Seibersdorf/-)</name>
    <name type="common">GHV</name>
    <dbReference type="NCBI Taxonomy" id="379529"/>
    <lineage>
        <taxon>Viruses</taxon>
        <taxon>Viruses incertae sedis</taxon>
        <taxon>Naldaviricetes</taxon>
        <taxon>Lefavirales</taxon>
        <taxon>Hytrosaviridae</taxon>
        <taxon>Glossinavirus</taxon>
        <taxon>Glossinavirus glopallidipedis</taxon>
    </lineage>
</organism>
<dbReference type="Proteomes" id="UP000282469">
    <property type="component" value="Segment"/>
</dbReference>
<gene>
    <name evidence="1" type="ORF">GpSGHVEth058</name>
</gene>
<reference evidence="1 2" key="1">
    <citation type="journal article" date="2016" name="J. Gen. Virol.">
        <title>Comprehensive annotation of Glossina pallidipes salivary gland hypertrophy virus from Ethiopian tsetse flies: a proteogenomics approach.</title>
        <authorList>
            <person name="Abd-Alla A.M."/>
            <person name="Kariithi H.M."/>
            <person name="Cousserans F."/>
            <person name="Parker N.J."/>
            <person name="Ince I.A."/>
            <person name="Scully E.D."/>
            <person name="Boeren S."/>
            <person name="Geib S.M."/>
            <person name="Mekonnen S."/>
            <person name="Vlak J.M."/>
            <person name="Parker A.G."/>
            <person name="Vreysen M.J."/>
            <person name="Bergoin M."/>
        </authorList>
    </citation>
    <scope>NUCLEOTIDE SEQUENCE [LARGE SCALE GENOMIC DNA]</scope>
    <source>
        <strain evidence="1 2">Ethiopian</strain>
    </source>
</reference>
<evidence type="ECO:0000313" key="1">
    <source>
        <dbReference type="EMBL" id="AMB48662.1"/>
    </source>
</evidence>